<dbReference type="InterPro" id="IPR032710">
    <property type="entry name" value="NTF2-like_dom_sf"/>
</dbReference>
<dbReference type="Gene3D" id="3.10.450.50">
    <property type="match status" value="1"/>
</dbReference>
<dbReference type="Gene3D" id="2.120.10.30">
    <property type="entry name" value="TolB, C-terminal domain"/>
    <property type="match status" value="1"/>
</dbReference>
<keyword evidence="1" id="KW-0732">Signal</keyword>
<evidence type="ECO:0000313" key="4">
    <source>
        <dbReference type="Proteomes" id="UP001597508"/>
    </source>
</evidence>
<proteinExistence type="predicted"/>
<sequence>MKKFLSLALTFVSISILAQSNTEVYLFNIEKTDKGYQLTNKKNLSQNKGYDSQPHFYDDNTILFSSSRGGQTDIVMYDIKTGKKVFINSTPKGGEYSPQRIPNSKNVSAVRLDDSGLQRFYEYDIETGKPKELIRSLKVAYPFWYNDKIVVSSVIGKGGLDLVISDLKYKTNFTIQKNIGRSIHRIPNTSKVSYVSKKGEVWEIRSLDVANMRTAKVTDLDGKYEDICWLPDGSILQAKKNQILRFDPKKDKNWQVFYTIDDSEIQNISRILVNSDGSMISIVGEESPRFVVQKQLEAYNKRDIDAFVNVFDENVKVYSYPNKLQYQGRKEMRKKYAAFFKNTKDLNCKIVKRIENGNYVIDEELVTANGRKRDAVAIYEVRNGKIVAVTFL</sequence>
<keyword evidence="4" id="KW-1185">Reference proteome</keyword>
<evidence type="ECO:0000259" key="2">
    <source>
        <dbReference type="Pfam" id="PF12680"/>
    </source>
</evidence>
<feature type="domain" description="SnoaL-like" evidence="2">
    <location>
        <begin position="292"/>
        <end position="388"/>
    </location>
</feature>
<dbReference type="SUPFAM" id="SSF69304">
    <property type="entry name" value="Tricorn protease N-terminal domain"/>
    <property type="match status" value="1"/>
</dbReference>
<accession>A0ABW5LNP0</accession>
<organism evidence="3 4">
    <name type="scientific">Pseudotenacibaculum haliotis</name>
    <dbReference type="NCBI Taxonomy" id="1862138"/>
    <lineage>
        <taxon>Bacteria</taxon>
        <taxon>Pseudomonadati</taxon>
        <taxon>Bacteroidota</taxon>
        <taxon>Flavobacteriia</taxon>
        <taxon>Flavobacteriales</taxon>
        <taxon>Flavobacteriaceae</taxon>
        <taxon>Pseudotenacibaculum</taxon>
    </lineage>
</organism>
<name>A0ABW5LNP0_9FLAO</name>
<evidence type="ECO:0000256" key="1">
    <source>
        <dbReference type="SAM" id="SignalP"/>
    </source>
</evidence>
<gene>
    <name evidence="3" type="ORF">ACFSRZ_02295</name>
</gene>
<dbReference type="Proteomes" id="UP001597508">
    <property type="component" value="Unassembled WGS sequence"/>
</dbReference>
<dbReference type="InterPro" id="IPR037401">
    <property type="entry name" value="SnoaL-like"/>
</dbReference>
<evidence type="ECO:0000313" key="3">
    <source>
        <dbReference type="EMBL" id="MFD2566184.1"/>
    </source>
</evidence>
<reference evidence="4" key="1">
    <citation type="journal article" date="2019" name="Int. J. Syst. Evol. Microbiol.">
        <title>The Global Catalogue of Microorganisms (GCM) 10K type strain sequencing project: providing services to taxonomists for standard genome sequencing and annotation.</title>
        <authorList>
            <consortium name="The Broad Institute Genomics Platform"/>
            <consortium name="The Broad Institute Genome Sequencing Center for Infectious Disease"/>
            <person name="Wu L."/>
            <person name="Ma J."/>
        </authorList>
    </citation>
    <scope>NUCLEOTIDE SEQUENCE [LARGE SCALE GENOMIC DNA]</scope>
    <source>
        <strain evidence="4">KCTC 52127</strain>
    </source>
</reference>
<dbReference type="InterPro" id="IPR011042">
    <property type="entry name" value="6-blade_b-propeller_TolB-like"/>
</dbReference>
<comment type="caution">
    <text evidence="3">The sequence shown here is derived from an EMBL/GenBank/DDBJ whole genome shotgun (WGS) entry which is preliminary data.</text>
</comment>
<dbReference type="SUPFAM" id="SSF54427">
    <property type="entry name" value="NTF2-like"/>
    <property type="match status" value="1"/>
</dbReference>
<dbReference type="RefSeq" id="WP_379664903.1">
    <property type="nucleotide sequence ID" value="NZ_JBHULH010000001.1"/>
</dbReference>
<protein>
    <submittedName>
        <fullName evidence="3">Nuclear transport factor 2 family protein</fullName>
    </submittedName>
</protein>
<dbReference type="EMBL" id="JBHULH010000001">
    <property type="protein sequence ID" value="MFD2566184.1"/>
    <property type="molecule type" value="Genomic_DNA"/>
</dbReference>
<feature type="signal peptide" evidence="1">
    <location>
        <begin position="1"/>
        <end position="18"/>
    </location>
</feature>
<dbReference type="PANTHER" id="PTHR36842">
    <property type="entry name" value="PROTEIN TOLB HOMOLOG"/>
    <property type="match status" value="1"/>
</dbReference>
<dbReference type="Pfam" id="PF12680">
    <property type="entry name" value="SnoaL_2"/>
    <property type="match status" value="1"/>
</dbReference>
<feature type="chain" id="PRO_5045615877" evidence="1">
    <location>
        <begin position="19"/>
        <end position="392"/>
    </location>
</feature>